<dbReference type="PANTHER" id="PTHR47480">
    <property type="entry name" value="EG45-LIKE DOMAIN CONTAINING PROTEIN"/>
    <property type="match status" value="1"/>
</dbReference>
<evidence type="ECO:0000313" key="3">
    <source>
        <dbReference type="Proteomes" id="UP000189703"/>
    </source>
</evidence>
<dbReference type="AlphaFoldDB" id="A0A1U7ZK60"/>
<dbReference type="InterPro" id="IPR009009">
    <property type="entry name" value="RlpA-like_DPBB"/>
</dbReference>
<keyword evidence="1" id="KW-1133">Transmembrane helix</keyword>
<name>A0A1U7ZK60_NELNU</name>
<feature type="domain" description="Expansin-like EG45" evidence="2">
    <location>
        <begin position="33"/>
        <end position="138"/>
    </location>
</feature>
<evidence type="ECO:0000259" key="2">
    <source>
        <dbReference type="PROSITE" id="PS50842"/>
    </source>
</evidence>
<dbReference type="GeneID" id="104595371"/>
<dbReference type="SUPFAM" id="SSF50685">
    <property type="entry name" value="Barwin-like endoglucanases"/>
    <property type="match status" value="1"/>
</dbReference>
<dbReference type="PROSITE" id="PS50842">
    <property type="entry name" value="EXPANSIN_EG45"/>
    <property type="match status" value="1"/>
</dbReference>
<dbReference type="OrthoDB" id="587249at2759"/>
<dbReference type="OMA" id="FNCISNI"/>
<keyword evidence="3" id="KW-1185">Reference proteome</keyword>
<evidence type="ECO:0000256" key="1">
    <source>
        <dbReference type="SAM" id="Phobius"/>
    </source>
</evidence>
<dbReference type="InParanoid" id="A0A1U7ZK60"/>
<organism evidence="3 4">
    <name type="scientific">Nelumbo nucifera</name>
    <name type="common">Sacred lotus</name>
    <dbReference type="NCBI Taxonomy" id="4432"/>
    <lineage>
        <taxon>Eukaryota</taxon>
        <taxon>Viridiplantae</taxon>
        <taxon>Streptophyta</taxon>
        <taxon>Embryophyta</taxon>
        <taxon>Tracheophyta</taxon>
        <taxon>Spermatophyta</taxon>
        <taxon>Magnoliopsida</taxon>
        <taxon>Proteales</taxon>
        <taxon>Nelumbonaceae</taxon>
        <taxon>Nelumbo</taxon>
    </lineage>
</organism>
<dbReference type="RefSeq" id="XP_010254377.1">
    <property type="nucleotide sequence ID" value="XM_010256075.1"/>
</dbReference>
<proteinExistence type="predicted"/>
<dbReference type="Gene3D" id="2.40.40.10">
    <property type="entry name" value="RlpA-like domain"/>
    <property type="match status" value="1"/>
</dbReference>
<feature type="transmembrane region" description="Helical" evidence="1">
    <location>
        <begin position="12"/>
        <end position="28"/>
    </location>
</feature>
<reference evidence="4" key="1">
    <citation type="submission" date="2025-08" db="UniProtKB">
        <authorList>
            <consortium name="RefSeq"/>
        </authorList>
    </citation>
    <scope>IDENTIFICATION</scope>
</reference>
<dbReference type="InterPro" id="IPR007112">
    <property type="entry name" value="Expansin/allergen_DPBB_dom"/>
</dbReference>
<gene>
    <name evidence="4" type="primary">LOC104595371</name>
</gene>
<protein>
    <submittedName>
        <fullName evidence="4">EG45-like domain containing protein</fullName>
    </submittedName>
</protein>
<accession>A0A1U7ZK60</accession>
<dbReference type="Proteomes" id="UP000189703">
    <property type="component" value="Unplaced"/>
</dbReference>
<dbReference type="PANTHER" id="PTHR47480:SF5">
    <property type="entry name" value="EG45-LIKE DOMAIN CONTAINING PROTEIN"/>
    <property type="match status" value="1"/>
</dbReference>
<dbReference type="InterPro" id="IPR036908">
    <property type="entry name" value="RlpA-like_sf"/>
</dbReference>
<dbReference type="KEGG" id="nnu:104595371"/>
<evidence type="ECO:0000313" key="4">
    <source>
        <dbReference type="RefSeq" id="XP_010254377.1"/>
    </source>
</evidence>
<keyword evidence="1" id="KW-0472">Membrane</keyword>
<sequence>MLFTQITRMRSIIAIIIVAWLCVDILLIKGDVGTATSYDPPYLPTKCSGYDQNQFPEGGLFAAASNGIWDNGAACGRRYRIRCISGLKRPCKDGSIVVEVVDICRNNPCPATLVLSNTAFNCISNIPSAKVNVEYAQI</sequence>
<dbReference type="CDD" id="cd22269">
    <property type="entry name" value="DPBB_EG45-like"/>
    <property type="match status" value="1"/>
</dbReference>
<dbReference type="eggNOG" id="ENOG502S1IG">
    <property type="taxonomic scope" value="Eukaryota"/>
</dbReference>
<keyword evidence="1" id="KW-0812">Transmembrane</keyword>
<dbReference type="Pfam" id="PF03330">
    <property type="entry name" value="DPBB_1"/>
    <property type="match status" value="1"/>
</dbReference>